<feature type="domain" description="MBD" evidence="7">
    <location>
        <begin position="371"/>
        <end position="445"/>
    </location>
</feature>
<dbReference type="AlphaFoldDB" id="A0ABC8RE79"/>
<comment type="subcellular location">
    <subcellularLocation>
        <location evidence="1">Nucleus</location>
    </subcellularLocation>
</comment>
<feature type="domain" description="MBD" evidence="7">
    <location>
        <begin position="153"/>
        <end position="230"/>
    </location>
</feature>
<evidence type="ECO:0000313" key="9">
    <source>
        <dbReference type="Proteomes" id="UP001642360"/>
    </source>
</evidence>
<evidence type="ECO:0000256" key="6">
    <source>
        <dbReference type="SAM" id="MobiDB-lite"/>
    </source>
</evidence>
<feature type="compositionally biased region" description="Basic and acidic residues" evidence="6">
    <location>
        <begin position="650"/>
        <end position="661"/>
    </location>
</feature>
<evidence type="ECO:0000256" key="4">
    <source>
        <dbReference type="ARBA" id="ARBA00023163"/>
    </source>
</evidence>
<feature type="compositionally biased region" description="Polar residues" evidence="6">
    <location>
        <begin position="506"/>
        <end position="516"/>
    </location>
</feature>
<evidence type="ECO:0000256" key="2">
    <source>
        <dbReference type="ARBA" id="ARBA00023015"/>
    </source>
</evidence>
<dbReference type="InterPro" id="IPR001739">
    <property type="entry name" value="Methyl_CpG_DNA-bd"/>
</dbReference>
<protein>
    <recommendedName>
        <fullName evidence="7">MBD domain-containing protein</fullName>
    </recommendedName>
</protein>
<evidence type="ECO:0000256" key="5">
    <source>
        <dbReference type="ARBA" id="ARBA00023242"/>
    </source>
</evidence>
<proteinExistence type="predicted"/>
<dbReference type="PANTHER" id="PTHR34067:SF20">
    <property type="entry name" value="OS08G0206700 PROTEIN"/>
    <property type="match status" value="1"/>
</dbReference>
<dbReference type="GO" id="GO:0003677">
    <property type="term" value="F:DNA binding"/>
    <property type="evidence" value="ECO:0007669"/>
    <property type="project" value="UniProtKB-KW"/>
</dbReference>
<feature type="region of interest" description="Disordered" evidence="6">
    <location>
        <begin position="646"/>
        <end position="665"/>
    </location>
</feature>
<dbReference type="Pfam" id="PF01429">
    <property type="entry name" value="MBD"/>
    <property type="match status" value="3"/>
</dbReference>
<dbReference type="PROSITE" id="PS50982">
    <property type="entry name" value="MBD"/>
    <property type="match status" value="4"/>
</dbReference>
<dbReference type="InterPro" id="IPR038945">
    <property type="entry name" value="MBD13-like"/>
</dbReference>
<evidence type="ECO:0000313" key="8">
    <source>
        <dbReference type="EMBL" id="CAK9141855.1"/>
    </source>
</evidence>
<name>A0ABC8RE79_9AQUA</name>
<evidence type="ECO:0000259" key="7">
    <source>
        <dbReference type="PROSITE" id="PS50982"/>
    </source>
</evidence>
<reference evidence="8 9" key="1">
    <citation type="submission" date="2024-02" db="EMBL/GenBank/DDBJ databases">
        <authorList>
            <person name="Vignale AGUSTIN F."/>
            <person name="Sosa J E."/>
            <person name="Modenutti C."/>
        </authorList>
    </citation>
    <scope>NUCLEOTIDE SEQUENCE [LARGE SCALE GENOMIC DNA]</scope>
</reference>
<keyword evidence="5" id="KW-0539">Nucleus</keyword>
<dbReference type="Gene3D" id="3.30.890.10">
    <property type="entry name" value="Methyl-cpg-binding Protein 2, Chain A"/>
    <property type="match status" value="4"/>
</dbReference>
<dbReference type="PANTHER" id="PTHR34067">
    <property type="entry name" value="OS04G0193200 PROTEIN"/>
    <property type="match status" value="1"/>
</dbReference>
<comment type="caution">
    <text evidence="8">The sequence shown here is derived from an EMBL/GenBank/DDBJ whole genome shotgun (WGS) entry which is preliminary data.</text>
</comment>
<dbReference type="EMBL" id="CAUOFW020001181">
    <property type="protein sequence ID" value="CAK9141855.1"/>
    <property type="molecule type" value="Genomic_DNA"/>
</dbReference>
<feature type="domain" description="MBD" evidence="7">
    <location>
        <begin position="84"/>
        <end position="152"/>
    </location>
</feature>
<dbReference type="GO" id="GO:0005634">
    <property type="term" value="C:nucleus"/>
    <property type="evidence" value="ECO:0007669"/>
    <property type="project" value="UniProtKB-SubCell"/>
</dbReference>
<evidence type="ECO:0000256" key="3">
    <source>
        <dbReference type="ARBA" id="ARBA00023125"/>
    </source>
</evidence>
<feature type="region of interest" description="Disordered" evidence="6">
    <location>
        <begin position="455"/>
        <end position="536"/>
    </location>
</feature>
<dbReference type="Proteomes" id="UP001642360">
    <property type="component" value="Unassembled WGS sequence"/>
</dbReference>
<keyword evidence="9" id="KW-1185">Reference proteome</keyword>
<keyword evidence="3" id="KW-0238">DNA-binding</keyword>
<organism evidence="8 9">
    <name type="scientific">Ilex paraguariensis</name>
    <name type="common">yerba mate</name>
    <dbReference type="NCBI Taxonomy" id="185542"/>
    <lineage>
        <taxon>Eukaryota</taxon>
        <taxon>Viridiplantae</taxon>
        <taxon>Streptophyta</taxon>
        <taxon>Embryophyta</taxon>
        <taxon>Tracheophyta</taxon>
        <taxon>Spermatophyta</taxon>
        <taxon>Magnoliopsida</taxon>
        <taxon>eudicotyledons</taxon>
        <taxon>Gunneridae</taxon>
        <taxon>Pentapetalae</taxon>
        <taxon>asterids</taxon>
        <taxon>campanulids</taxon>
        <taxon>Aquifoliales</taxon>
        <taxon>Aquifoliaceae</taxon>
        <taxon>Ilex</taxon>
    </lineage>
</organism>
<feature type="compositionally biased region" description="Basic residues" evidence="6">
    <location>
        <begin position="458"/>
        <end position="468"/>
    </location>
</feature>
<gene>
    <name evidence="8" type="ORF">ILEXP_LOCUS9485</name>
</gene>
<keyword evidence="2" id="KW-0805">Transcription regulation</keyword>
<dbReference type="SUPFAM" id="SSF54171">
    <property type="entry name" value="DNA-binding domain"/>
    <property type="match status" value="4"/>
</dbReference>
<evidence type="ECO:0000256" key="1">
    <source>
        <dbReference type="ARBA" id="ARBA00004123"/>
    </source>
</evidence>
<sequence>MFRSTLDAKRYLDTGDIAICKIKPQKRDMDMVPKNDDVWCYIDPVSRSKFYSKAELSQYLETVKCNNGTPKEKEIDTGSISNSAVKIDESPEWLPHGWIMEVKTKKNGSQYKCYIDPATGHKCYSKPELSRYLKGVKCNSGKTKEDIGSISNVVDEILSLEGLPPGWIKAIRTRKYGNGIKKDPYYFDPESGYMFRSTLDAKRYLDTGDIATCKIKPQKRDNNDMVAPKNDDIWCYIDPATGSKFYSKAELSKYRETVQCDSGTAKEKEIDIGSISNSAVKIDESPEWLPRGWIMEVKTKKSGSQYKCYIDPATGYKCYSKPALSRYLKGFKCNSGKAKEDIGCIINHDLGGSTGEESSLKPDVSQISKDVVDKTLSLEGLPPGWIKEIRKRKYASGTKKDPYYIDPESGYMFRSTLDALRYLKTGGIATCKMKPKRMDVNDMVLKHEDICAPSAVGGKKRKHSTSKRRLFEGKERSGSSGLAAFEAKSSKERRTNGFKRKHGLTVSENGSASTPATDIFPEETLPQNVMEENSKKKTWIGSRNSMERGLRRTSKRLAGIKPEIQDKLESSESALAAARKSTEIEANPSPTLVLDGAANRVPELVTELEAETTKGHASIDKEAVLDIEPSIENKRPVDISQVSLGMQTTEKQDEGKPESQDSRGLYSLGDSWSDPCLDFAFKTLTGAIPVEDNPIQGHLQQQPDPSSIQEEGCFGLPESGMPSFFQNDVPAQVDSPEKRVPPLNPAFVPQGNANIPGCSWLRPQQPSLDPGTSNIRQG</sequence>
<accession>A0ABC8RE79</accession>
<dbReference type="InterPro" id="IPR016177">
    <property type="entry name" value="DNA-bd_dom_sf"/>
</dbReference>
<keyword evidence="4" id="KW-0804">Transcription</keyword>
<feature type="domain" description="MBD" evidence="7">
    <location>
        <begin position="279"/>
        <end position="355"/>
    </location>
</feature>